<dbReference type="Pfam" id="PF06224">
    <property type="entry name" value="AlkZ-like"/>
    <property type="match status" value="1"/>
</dbReference>
<dbReference type="EMBL" id="BTTX01000007">
    <property type="protein sequence ID" value="GMU10236.1"/>
    <property type="molecule type" value="Genomic_DNA"/>
</dbReference>
<proteinExistence type="predicted"/>
<keyword evidence="2" id="KW-1185">Reference proteome</keyword>
<comment type="caution">
    <text evidence="1">The sequence shown here is derived from an EMBL/GenBank/DDBJ whole genome shotgun (WGS) entry which is preliminary data.</text>
</comment>
<accession>A0ABQ6R2I4</accession>
<sequence length="420" mass="47542">MRSAQSLKTLSLTTARRLALSRQHLAGSRAAGPARFLDVVRDLCCLQLDPTQVVARSHLLVLWSRLGAYPLADLESFIWKERQLFEYFAHCASLVLTEDFPIHRARMRHFTAGSSLREQQAARWLKDNAGFRRYIVGELRRKGPLPSDAFEDRSRAGWRSGGWNTGRNVNQMLELLLGHGHVLVAGRAAGQRLWGLPEHCLPGWTPQDVLSVRDAVRLAAQRSLRALGVAQAAHIRRYFVRDTYPGLPDALSDLEAEGRILRVRIRDGSRDMPGTWYVHAEELPLLDKLEAEEGSWEGRTVLLSPFDNLICDRARTEALWDFRFRLEIYVPREKRQYGYFVMPLLHGDRMIGRVDPELDREHGRLIINAIHVEEHAARSAEPARAVASALKSLATFVGARELHYPGPVPKAWRRALVAGA</sequence>
<dbReference type="Proteomes" id="UP001342631">
    <property type="component" value="Unassembled WGS sequence"/>
</dbReference>
<gene>
    <name evidence="1" type="ORF">ASNO1_64900</name>
</gene>
<protein>
    <submittedName>
        <fullName evidence="1">Winged helix-turn-helix domain-containing protein</fullName>
    </submittedName>
</protein>
<dbReference type="PANTHER" id="PTHR30528">
    <property type="entry name" value="CYTOPLASMIC PROTEIN"/>
    <property type="match status" value="1"/>
</dbReference>
<dbReference type="RefSeq" id="WP_338281314.1">
    <property type="nucleotide sequence ID" value="NZ_BTTX01000007.1"/>
</dbReference>
<reference evidence="1 2" key="1">
    <citation type="journal article" date="2024" name="Arch. Microbiol.">
        <title>Corallococcus caeni sp. nov., a novel myxobacterium isolated from activated sludge.</title>
        <authorList>
            <person name="Tomita S."/>
            <person name="Nakai R."/>
            <person name="Kuroda K."/>
            <person name="Kurashita H."/>
            <person name="Hatamoto M."/>
            <person name="Yamaguchi T."/>
            <person name="Narihiro T."/>
        </authorList>
    </citation>
    <scope>NUCLEOTIDE SEQUENCE [LARGE SCALE GENOMIC DNA]</scope>
    <source>
        <strain evidence="1 2">NO1</strain>
    </source>
</reference>
<organism evidence="1 2">
    <name type="scientific">Corallococcus caeni</name>
    <dbReference type="NCBI Taxonomy" id="3082388"/>
    <lineage>
        <taxon>Bacteria</taxon>
        <taxon>Pseudomonadati</taxon>
        <taxon>Myxococcota</taxon>
        <taxon>Myxococcia</taxon>
        <taxon>Myxococcales</taxon>
        <taxon>Cystobacterineae</taxon>
        <taxon>Myxococcaceae</taxon>
        <taxon>Corallococcus</taxon>
    </lineage>
</organism>
<evidence type="ECO:0000313" key="1">
    <source>
        <dbReference type="EMBL" id="GMU10236.1"/>
    </source>
</evidence>
<dbReference type="InterPro" id="IPR009351">
    <property type="entry name" value="AlkZ-like"/>
</dbReference>
<dbReference type="PANTHER" id="PTHR30528:SF0">
    <property type="entry name" value="CYTOPLASMIC PROTEIN"/>
    <property type="match status" value="1"/>
</dbReference>
<evidence type="ECO:0000313" key="2">
    <source>
        <dbReference type="Proteomes" id="UP001342631"/>
    </source>
</evidence>
<name>A0ABQ6R2I4_9BACT</name>